<evidence type="ECO:0000313" key="3">
    <source>
        <dbReference type="Proteomes" id="UP000190625"/>
    </source>
</evidence>
<dbReference type="RefSeq" id="WP_078810743.1">
    <property type="nucleotide sequence ID" value="NZ_FUWM01000021.1"/>
</dbReference>
<feature type="transmembrane region" description="Helical" evidence="1">
    <location>
        <begin position="7"/>
        <end position="27"/>
    </location>
</feature>
<dbReference type="InterPro" id="IPR025373">
    <property type="entry name" value="DUF4363"/>
</dbReference>
<evidence type="ECO:0000313" key="2">
    <source>
        <dbReference type="EMBL" id="SJZ94887.1"/>
    </source>
</evidence>
<keyword evidence="3" id="KW-1185">Reference proteome</keyword>
<dbReference type="STRING" id="142842.SAMN02745118_02310"/>
<reference evidence="3" key="1">
    <citation type="submission" date="2017-02" db="EMBL/GenBank/DDBJ databases">
        <authorList>
            <person name="Varghese N."/>
            <person name="Submissions S."/>
        </authorList>
    </citation>
    <scope>NUCLEOTIDE SEQUENCE [LARGE SCALE GENOMIC DNA]</scope>
    <source>
        <strain evidence="3">ATCC BAA-73</strain>
    </source>
</reference>
<dbReference type="Pfam" id="PF14276">
    <property type="entry name" value="DUF4363"/>
    <property type="match status" value="1"/>
</dbReference>
<name>A0A1T4PUG1_9FIRM</name>
<evidence type="ECO:0000256" key="1">
    <source>
        <dbReference type="SAM" id="Phobius"/>
    </source>
</evidence>
<gene>
    <name evidence="2" type="ORF">SAMN02745118_02310</name>
</gene>
<dbReference type="OrthoDB" id="1739442at2"/>
<dbReference type="AlphaFoldDB" id="A0A1T4PUG1"/>
<keyword evidence="1" id="KW-0472">Membrane</keyword>
<keyword evidence="1" id="KW-1133">Transmembrane helix</keyword>
<sequence>MKKIIAYLFPIILVIIFIVTLNSAMYLKDSLSNISQDLKVVENDIKTGNWQRALKSIKSVENTWKQKVVPSIQFDVAKNDIIDLSTNFVRLRGAIIAKDKVSALIEINEAQENWKSLGK</sequence>
<proteinExistence type="predicted"/>
<accession>A0A1T4PUG1</accession>
<protein>
    <recommendedName>
        <fullName evidence="4">DUF4363 domain-containing protein</fullName>
    </recommendedName>
</protein>
<dbReference type="Proteomes" id="UP000190625">
    <property type="component" value="Unassembled WGS sequence"/>
</dbReference>
<keyword evidence="1" id="KW-0812">Transmembrane</keyword>
<organism evidence="2 3">
    <name type="scientific">Selenihalanaerobacter shriftii</name>
    <dbReference type="NCBI Taxonomy" id="142842"/>
    <lineage>
        <taxon>Bacteria</taxon>
        <taxon>Bacillati</taxon>
        <taxon>Bacillota</taxon>
        <taxon>Clostridia</taxon>
        <taxon>Halanaerobiales</taxon>
        <taxon>Halobacteroidaceae</taxon>
        <taxon>Selenihalanaerobacter</taxon>
    </lineage>
</organism>
<evidence type="ECO:0008006" key="4">
    <source>
        <dbReference type="Google" id="ProtNLM"/>
    </source>
</evidence>
<dbReference type="EMBL" id="FUWM01000021">
    <property type="protein sequence ID" value="SJZ94887.1"/>
    <property type="molecule type" value="Genomic_DNA"/>
</dbReference>